<dbReference type="InterPro" id="IPR004843">
    <property type="entry name" value="Calcineurin-like_PHP"/>
</dbReference>
<organism evidence="6 7">
    <name type="scientific">Marinibacterium profundimaris</name>
    <dbReference type="NCBI Taxonomy" id="1679460"/>
    <lineage>
        <taxon>Bacteria</taxon>
        <taxon>Pseudomonadati</taxon>
        <taxon>Pseudomonadota</taxon>
        <taxon>Alphaproteobacteria</taxon>
        <taxon>Rhodobacterales</taxon>
        <taxon>Paracoccaceae</taxon>
        <taxon>Marinibacterium</taxon>
    </lineage>
</organism>
<dbReference type="Pfam" id="PF00149">
    <property type="entry name" value="Metallophos"/>
    <property type="match status" value="1"/>
</dbReference>
<dbReference type="EMBL" id="AQQR01000006">
    <property type="protein sequence ID" value="OWU72500.1"/>
    <property type="molecule type" value="Genomic_DNA"/>
</dbReference>
<dbReference type="OrthoDB" id="651281at2"/>
<name>A0A225NN65_9RHOB</name>
<dbReference type="InterPro" id="IPR042283">
    <property type="entry name" value="GpdQ_catalytic"/>
</dbReference>
<proteinExistence type="inferred from homology"/>
<dbReference type="AlphaFoldDB" id="A0A225NN65"/>
<evidence type="ECO:0000256" key="2">
    <source>
        <dbReference type="ARBA" id="ARBA00022801"/>
    </source>
</evidence>
<dbReference type="InterPro" id="IPR029052">
    <property type="entry name" value="Metallo-depent_PP-like"/>
</dbReference>
<keyword evidence="1" id="KW-0479">Metal-binding</keyword>
<dbReference type="Gene3D" id="3.30.750.180">
    <property type="entry name" value="GpdQ, beta-strand dimerisation domain"/>
    <property type="match status" value="1"/>
</dbReference>
<dbReference type="InterPro" id="IPR050884">
    <property type="entry name" value="CNP_phosphodiesterase-III"/>
</dbReference>
<dbReference type="PANTHER" id="PTHR42988">
    <property type="entry name" value="PHOSPHOHYDROLASE"/>
    <property type="match status" value="1"/>
</dbReference>
<dbReference type="RefSeq" id="WP_088650814.1">
    <property type="nucleotide sequence ID" value="NZ_AQQR01000006.1"/>
</dbReference>
<evidence type="ECO:0000256" key="1">
    <source>
        <dbReference type="ARBA" id="ARBA00022723"/>
    </source>
</evidence>
<dbReference type="GO" id="GO:0004112">
    <property type="term" value="F:cyclic-nucleotide phosphodiesterase activity"/>
    <property type="evidence" value="ECO:0007669"/>
    <property type="project" value="InterPro"/>
</dbReference>
<dbReference type="Proteomes" id="UP000215377">
    <property type="component" value="Unassembled WGS sequence"/>
</dbReference>
<comment type="caution">
    <text evidence="6">The sequence shown here is derived from an EMBL/GenBank/DDBJ whole genome shotgun (WGS) entry which is preliminary data.</text>
</comment>
<dbReference type="GO" id="GO:0046872">
    <property type="term" value="F:metal ion binding"/>
    <property type="evidence" value="ECO:0007669"/>
    <property type="project" value="UniProtKB-KW"/>
</dbReference>
<feature type="domain" description="Calcineurin-like phosphoesterase" evidence="5">
    <location>
        <begin position="1"/>
        <end position="194"/>
    </location>
</feature>
<keyword evidence="2" id="KW-0378">Hydrolase</keyword>
<keyword evidence="3" id="KW-0408">Iron</keyword>
<dbReference type="CDD" id="cd07402">
    <property type="entry name" value="MPP_GpdQ"/>
    <property type="match status" value="1"/>
</dbReference>
<evidence type="ECO:0000313" key="6">
    <source>
        <dbReference type="EMBL" id="OWU72500.1"/>
    </source>
</evidence>
<protein>
    <submittedName>
        <fullName evidence="6">Metallophosphatase</fullName>
    </submittedName>
</protein>
<dbReference type="SUPFAM" id="SSF56300">
    <property type="entry name" value="Metallo-dependent phosphatases"/>
    <property type="match status" value="1"/>
</dbReference>
<gene>
    <name evidence="6" type="ORF">ATO3_15585</name>
</gene>
<dbReference type="Gene3D" id="3.60.21.40">
    <property type="entry name" value="GpdQ, catalytic alpha/beta sandwich domain"/>
    <property type="match status" value="1"/>
</dbReference>
<evidence type="ECO:0000259" key="5">
    <source>
        <dbReference type="Pfam" id="PF00149"/>
    </source>
</evidence>
<reference evidence="6 7" key="1">
    <citation type="submission" date="2013-04" db="EMBL/GenBank/DDBJ databases">
        <title>Oceanicola sp. 22II1-22F33 Genome Sequencing.</title>
        <authorList>
            <person name="Lai Q."/>
            <person name="Li G."/>
            <person name="Shao Z."/>
        </authorList>
    </citation>
    <scope>NUCLEOTIDE SEQUENCE [LARGE SCALE GENOMIC DNA]</scope>
    <source>
        <strain evidence="6 7">22II1-22F33</strain>
    </source>
</reference>
<evidence type="ECO:0000256" key="3">
    <source>
        <dbReference type="ARBA" id="ARBA00023004"/>
    </source>
</evidence>
<dbReference type="InterPro" id="IPR042281">
    <property type="entry name" value="GpdQ_beta-strand"/>
</dbReference>
<evidence type="ECO:0000256" key="4">
    <source>
        <dbReference type="ARBA" id="ARBA00025742"/>
    </source>
</evidence>
<comment type="similarity">
    <text evidence="4">Belongs to the cyclic nucleotide phosphodiesterase class-III family.</text>
</comment>
<accession>A0A225NN65</accession>
<sequence length="262" mass="27991">MLIAHLSDPHMRAAGQLYQGLVDTNALFDLALDTLLALDPAPDLVIIGGDLVDEGAEADYAVAAEKLSRIPMPVHAIPGNHDDRETFRRCLQHLSPSPEGPLHFIADGPLRVVGFDITVPGVHHGLVDEPAAAWLDAVLGQAPDTPTLVLMHQPPILTGIDCIDTYNCQGAGLLEAVLTRHAQVERVLCGHVHRHIQTVFAGIPLICAPATATSIALRLAPGAEPASFLEPPGLLLHDWRGPGRLMTHSLPVGRFPGPFAFF</sequence>
<evidence type="ECO:0000313" key="7">
    <source>
        <dbReference type="Proteomes" id="UP000215377"/>
    </source>
</evidence>
<keyword evidence="7" id="KW-1185">Reference proteome</keyword>
<dbReference type="PANTHER" id="PTHR42988:SF2">
    <property type="entry name" value="CYCLIC NUCLEOTIDE PHOSPHODIESTERASE CBUA0032-RELATED"/>
    <property type="match status" value="1"/>
</dbReference>
<dbReference type="InterPro" id="IPR026575">
    <property type="entry name" value="GpdQ/CpdA-like"/>
</dbReference>